<dbReference type="PATRIC" id="fig|188932.3.peg.985"/>
<dbReference type="SMART" id="SM00748">
    <property type="entry name" value="HEPN"/>
    <property type="match status" value="1"/>
</dbReference>
<dbReference type="Proteomes" id="UP000071561">
    <property type="component" value="Chromosome"/>
</dbReference>
<dbReference type="SUPFAM" id="SSF81593">
    <property type="entry name" value="Nucleotidyltransferase substrate binding subunit/domain"/>
    <property type="match status" value="1"/>
</dbReference>
<evidence type="ECO:0000313" key="2">
    <source>
        <dbReference type="EMBL" id="AMP97893.1"/>
    </source>
</evidence>
<dbReference type="OrthoDB" id="634374at2"/>
<keyword evidence="3" id="KW-1185">Reference proteome</keyword>
<name>A0A127V979_9SPHI</name>
<proteinExistence type="predicted"/>
<sequence length="300" mass="34625">MEMHILSATDHQTGYFKRFVQSLVDKFQPLQLFCFAKTKVLTETTGCFKDHQNSHYSNYSLLMVTETATRIDHEVQEFSNTYYQHGRIGIICQGQESILAAIKANNRFFMTVYTTGQLLYSRDGMGNFDFMEKFIPTQSAKKAQKHYHHRMPLAEGFLRGAGECLSKEDYNVSTFMLHQVVEQCCILVVRVHIAYRTEVHNLLRMLRLCTAFSEKPLQTFLSGNPEDERLFNLLMKSYSGSRYGEGFKVSAQDANHLYNRVSAFVDLVKEMCLAKIEELEHEALVYKELKGESELKIDEA</sequence>
<evidence type="ECO:0000313" key="3">
    <source>
        <dbReference type="Proteomes" id="UP000071561"/>
    </source>
</evidence>
<dbReference type="RefSeq" id="WP_068397186.1">
    <property type="nucleotide sequence ID" value="NZ_CP014504.1"/>
</dbReference>
<feature type="domain" description="HEPN" evidence="1">
    <location>
        <begin position="151"/>
        <end position="271"/>
    </location>
</feature>
<accession>A0A127V979</accession>
<reference evidence="2 3" key="1">
    <citation type="submission" date="2016-03" db="EMBL/GenBank/DDBJ databases">
        <title>Complete genome sequence of Pedobacter cryoconitis PAMC 27485.</title>
        <authorList>
            <person name="Lee J."/>
            <person name="Kim O.-S."/>
        </authorList>
    </citation>
    <scope>NUCLEOTIDE SEQUENCE [LARGE SCALE GENOMIC DNA]</scope>
    <source>
        <strain evidence="2 3">PAMC 27485</strain>
    </source>
</reference>
<dbReference type="PROSITE" id="PS50910">
    <property type="entry name" value="HEPN"/>
    <property type="match status" value="1"/>
</dbReference>
<dbReference type="Gene3D" id="1.20.120.330">
    <property type="entry name" value="Nucleotidyltransferases domain 2"/>
    <property type="match status" value="1"/>
</dbReference>
<dbReference type="InterPro" id="IPR007842">
    <property type="entry name" value="HEPN_dom"/>
</dbReference>
<dbReference type="Pfam" id="PF05168">
    <property type="entry name" value="HEPN"/>
    <property type="match status" value="1"/>
</dbReference>
<organism evidence="2 3">
    <name type="scientific">Pedobacter cryoconitis</name>
    <dbReference type="NCBI Taxonomy" id="188932"/>
    <lineage>
        <taxon>Bacteria</taxon>
        <taxon>Pseudomonadati</taxon>
        <taxon>Bacteroidota</taxon>
        <taxon>Sphingobacteriia</taxon>
        <taxon>Sphingobacteriales</taxon>
        <taxon>Sphingobacteriaceae</taxon>
        <taxon>Pedobacter</taxon>
    </lineage>
</organism>
<dbReference type="AlphaFoldDB" id="A0A127V979"/>
<dbReference type="KEGG" id="pcm:AY601_0956"/>
<evidence type="ECO:0000259" key="1">
    <source>
        <dbReference type="PROSITE" id="PS50910"/>
    </source>
</evidence>
<gene>
    <name evidence="2" type="ORF">AY601_0956</name>
</gene>
<protein>
    <recommendedName>
        <fullName evidence="1">HEPN domain-containing protein</fullName>
    </recommendedName>
</protein>
<dbReference type="EMBL" id="CP014504">
    <property type="protein sequence ID" value="AMP97893.1"/>
    <property type="molecule type" value="Genomic_DNA"/>
</dbReference>